<reference evidence="4" key="1">
    <citation type="submission" date="2020-11" db="EMBL/GenBank/DDBJ databases">
        <authorList>
            <person name="Koelle M."/>
            <person name="Horta M.A.C."/>
            <person name="Nowrousian M."/>
            <person name="Ohm R.A."/>
            <person name="Benz P."/>
            <person name="Pilgard A."/>
        </authorList>
    </citation>
    <scope>NUCLEOTIDE SEQUENCE</scope>
    <source>
        <strain evidence="4">FPRL280</strain>
    </source>
</reference>
<dbReference type="AlphaFoldDB" id="A0A8H7NVJ5"/>
<dbReference type="EMBL" id="JADOXO010000359">
    <property type="protein sequence ID" value="KAF9805907.1"/>
    <property type="molecule type" value="Genomic_DNA"/>
</dbReference>
<dbReference type="GO" id="GO:0080008">
    <property type="term" value="C:Cul4-RING E3 ubiquitin ligase complex"/>
    <property type="evidence" value="ECO:0007669"/>
    <property type="project" value="TreeGrafter"/>
</dbReference>
<sequence length="460" mass="51158">MVCTLGAQDVYAHQELLADPYVLLWDFCQDNVQQPSRRFCGHKANVFALAFSASSQYLYSGDTDNTILMYDMSRLSASGTSLPEKPTLTYYEHGDSIRAISCHPTQDEIFLSASEDGRIILHDTRADSRYTRAQRTVQQDAEFTGVQIHPTMPHFFVTSDYQGRLCLRDMRMAFGPSSQRRQNGTVQAYVTTLSKTSVSHLSNPEVSSVTFDNTGTKLTATMLHHLPTIYSLSDPIPVAMCSKARRVEGTYSNSCTIKHGSFGSGGLHDDRYYCAGSDDFSAYMWEIPEISDLVERRQEISSDTWSGLGNDNIVGFASSPDEPRHVPVNLDTPMYRLTGHESIVNTALMHPHLQYVVTSGIERDVVLHSPTAISPSAEDMSLTPKEVRPVAPASSRSSRLLMRALGILPDADEDADDDQETIALFDEIRRQEGDGDIFDLRDWSGPEEDSFAHAAMDIDQ</sequence>
<name>A0A8H7NVJ5_9APHY</name>
<dbReference type="SUPFAM" id="SSF50978">
    <property type="entry name" value="WD40 repeat-like"/>
    <property type="match status" value="1"/>
</dbReference>
<proteinExistence type="predicted"/>
<evidence type="ECO:0008006" key="6">
    <source>
        <dbReference type="Google" id="ProtNLM"/>
    </source>
</evidence>
<dbReference type="PROSITE" id="PS50294">
    <property type="entry name" value="WD_REPEATS_REGION"/>
    <property type="match status" value="1"/>
</dbReference>
<dbReference type="Gene3D" id="2.130.10.10">
    <property type="entry name" value="YVTN repeat-like/Quinoprotein amine dehydrogenase"/>
    <property type="match status" value="1"/>
</dbReference>
<protein>
    <recommendedName>
        <fullName evidence="6">WD40 repeat-like protein</fullName>
    </recommendedName>
</protein>
<evidence type="ECO:0000256" key="2">
    <source>
        <dbReference type="ARBA" id="ARBA00022737"/>
    </source>
</evidence>
<evidence type="ECO:0000313" key="5">
    <source>
        <dbReference type="Proteomes" id="UP000639403"/>
    </source>
</evidence>
<reference evidence="4" key="2">
    <citation type="journal article" name="Front. Microbiol.">
        <title>Degradative Capacity of Two Strains of Rhodonia placenta: From Phenotype to Genotype.</title>
        <authorList>
            <person name="Kolle M."/>
            <person name="Horta M.A.C."/>
            <person name="Nowrousian M."/>
            <person name="Ohm R.A."/>
            <person name="Benz J.P."/>
            <person name="Pilgard A."/>
        </authorList>
    </citation>
    <scope>NUCLEOTIDE SEQUENCE</scope>
    <source>
        <strain evidence="4">FPRL280</strain>
    </source>
</reference>
<evidence type="ECO:0000313" key="4">
    <source>
        <dbReference type="EMBL" id="KAF9805907.1"/>
    </source>
</evidence>
<dbReference type="Pfam" id="PF00400">
    <property type="entry name" value="WD40"/>
    <property type="match status" value="2"/>
</dbReference>
<dbReference type="GO" id="GO:0045717">
    <property type="term" value="P:negative regulation of fatty acid biosynthetic process"/>
    <property type="evidence" value="ECO:0007669"/>
    <property type="project" value="TreeGrafter"/>
</dbReference>
<comment type="caution">
    <text evidence="4">The sequence shown here is derived from an EMBL/GenBank/DDBJ whole genome shotgun (WGS) entry which is preliminary data.</text>
</comment>
<dbReference type="Proteomes" id="UP000639403">
    <property type="component" value="Unassembled WGS sequence"/>
</dbReference>
<dbReference type="InterPro" id="IPR036322">
    <property type="entry name" value="WD40_repeat_dom_sf"/>
</dbReference>
<dbReference type="InterPro" id="IPR045151">
    <property type="entry name" value="DCAF8"/>
</dbReference>
<feature type="repeat" description="WD" evidence="3">
    <location>
        <begin position="39"/>
        <end position="80"/>
    </location>
</feature>
<evidence type="ECO:0000256" key="3">
    <source>
        <dbReference type="PROSITE-ProRule" id="PRU00221"/>
    </source>
</evidence>
<dbReference type="PANTHER" id="PTHR15574">
    <property type="entry name" value="WD REPEAT DOMAIN-CONTAINING FAMILY"/>
    <property type="match status" value="1"/>
</dbReference>
<keyword evidence="2" id="KW-0677">Repeat</keyword>
<dbReference type="GO" id="GO:0005737">
    <property type="term" value="C:cytoplasm"/>
    <property type="evidence" value="ECO:0007669"/>
    <property type="project" value="TreeGrafter"/>
</dbReference>
<organism evidence="4 5">
    <name type="scientific">Rhodonia placenta</name>
    <dbReference type="NCBI Taxonomy" id="104341"/>
    <lineage>
        <taxon>Eukaryota</taxon>
        <taxon>Fungi</taxon>
        <taxon>Dikarya</taxon>
        <taxon>Basidiomycota</taxon>
        <taxon>Agaricomycotina</taxon>
        <taxon>Agaricomycetes</taxon>
        <taxon>Polyporales</taxon>
        <taxon>Adustoporiaceae</taxon>
        <taxon>Rhodonia</taxon>
    </lineage>
</organism>
<accession>A0A8H7NVJ5</accession>
<dbReference type="PROSITE" id="PS50082">
    <property type="entry name" value="WD_REPEATS_2"/>
    <property type="match status" value="1"/>
</dbReference>
<evidence type="ECO:0000256" key="1">
    <source>
        <dbReference type="ARBA" id="ARBA00022574"/>
    </source>
</evidence>
<dbReference type="InterPro" id="IPR015943">
    <property type="entry name" value="WD40/YVTN_repeat-like_dom_sf"/>
</dbReference>
<dbReference type="SMART" id="SM00320">
    <property type="entry name" value="WD40"/>
    <property type="match status" value="5"/>
</dbReference>
<dbReference type="InterPro" id="IPR001680">
    <property type="entry name" value="WD40_rpt"/>
</dbReference>
<gene>
    <name evidence="4" type="ORF">IEO21_08894</name>
</gene>
<dbReference type="PANTHER" id="PTHR15574:SF40">
    <property type="entry name" value="WD AND TETRATRICOPEPTIDE REPEATS PROTEIN 1"/>
    <property type="match status" value="1"/>
</dbReference>
<keyword evidence="1 3" id="KW-0853">WD repeat</keyword>